<dbReference type="SMART" id="SM00612">
    <property type="entry name" value="Kelch"/>
    <property type="match status" value="2"/>
</dbReference>
<evidence type="ECO:0000256" key="3">
    <source>
        <dbReference type="ARBA" id="ARBA00022729"/>
    </source>
</evidence>
<evidence type="ECO:0000313" key="7">
    <source>
        <dbReference type="EMBL" id="QEC49733.1"/>
    </source>
</evidence>
<keyword evidence="3 5" id="KW-0732">Signal</keyword>
<dbReference type="FunFam" id="2.60.40.10:FF:000270">
    <property type="entry name" value="Cell surface protein"/>
    <property type="match status" value="1"/>
</dbReference>
<dbReference type="SUPFAM" id="SSF50965">
    <property type="entry name" value="Galactose oxidase, central domain"/>
    <property type="match status" value="1"/>
</dbReference>
<dbReference type="SMART" id="SM00089">
    <property type="entry name" value="PKD"/>
    <property type="match status" value="2"/>
</dbReference>
<dbReference type="CDD" id="cd00146">
    <property type="entry name" value="PKD"/>
    <property type="match status" value="2"/>
</dbReference>
<evidence type="ECO:0000313" key="8">
    <source>
        <dbReference type="Proteomes" id="UP000321805"/>
    </source>
</evidence>
<dbReference type="OrthoDB" id="2795102at2"/>
<feature type="compositionally biased region" description="Pro residues" evidence="4">
    <location>
        <begin position="630"/>
        <end position="655"/>
    </location>
</feature>
<keyword evidence="8" id="KW-1185">Reference proteome</keyword>
<dbReference type="CDD" id="cd02851">
    <property type="entry name" value="E_set_GO_C"/>
    <property type="match status" value="1"/>
</dbReference>
<evidence type="ECO:0000256" key="2">
    <source>
        <dbReference type="ARBA" id="ARBA00022525"/>
    </source>
</evidence>
<dbReference type="KEGG" id="bsol:FSW04_20590"/>
<dbReference type="InterPro" id="IPR037293">
    <property type="entry name" value="Gal_Oxidase_central_sf"/>
</dbReference>
<feature type="region of interest" description="Disordered" evidence="4">
    <location>
        <begin position="603"/>
        <end position="667"/>
    </location>
</feature>
<dbReference type="InterPro" id="IPR006652">
    <property type="entry name" value="Kelch_1"/>
</dbReference>
<dbReference type="Proteomes" id="UP000321805">
    <property type="component" value="Chromosome"/>
</dbReference>
<feature type="compositionally biased region" description="Low complexity" evidence="4">
    <location>
        <begin position="656"/>
        <end position="667"/>
    </location>
</feature>
<evidence type="ECO:0000259" key="6">
    <source>
        <dbReference type="PROSITE" id="PS50093"/>
    </source>
</evidence>
<dbReference type="Pfam" id="PF24517">
    <property type="entry name" value="CBM96"/>
    <property type="match status" value="2"/>
</dbReference>
<proteinExistence type="predicted"/>
<feature type="signal peptide" evidence="5">
    <location>
        <begin position="1"/>
        <end position="25"/>
    </location>
</feature>
<feature type="domain" description="PKD" evidence="6">
    <location>
        <begin position="853"/>
        <end position="910"/>
    </location>
</feature>
<dbReference type="PANTHER" id="PTHR32208:SF21">
    <property type="entry name" value="LOW QUALITY PROTEIN: ALDEHYDE OXIDASE GLOX-LIKE"/>
    <property type="match status" value="1"/>
</dbReference>
<comment type="subcellular location">
    <subcellularLocation>
        <location evidence="1">Secreted</location>
    </subcellularLocation>
</comment>
<gene>
    <name evidence="7" type="ORF">FSW04_20590</name>
</gene>
<feature type="compositionally biased region" description="Gly residues" evidence="4">
    <location>
        <begin position="603"/>
        <end position="627"/>
    </location>
</feature>
<dbReference type="Pfam" id="PF09118">
    <property type="entry name" value="GO-like_E_set"/>
    <property type="match status" value="1"/>
</dbReference>
<dbReference type="InterPro" id="IPR000601">
    <property type="entry name" value="PKD_dom"/>
</dbReference>
<dbReference type="EMBL" id="CP042430">
    <property type="protein sequence ID" value="QEC49733.1"/>
    <property type="molecule type" value="Genomic_DNA"/>
</dbReference>
<protein>
    <submittedName>
        <fullName evidence="7">DNRLRE domain-containing protein</fullName>
    </submittedName>
</protein>
<dbReference type="GO" id="GO:0005975">
    <property type="term" value="P:carbohydrate metabolic process"/>
    <property type="evidence" value="ECO:0007669"/>
    <property type="project" value="UniProtKB-ARBA"/>
</dbReference>
<dbReference type="GO" id="GO:0005576">
    <property type="term" value="C:extracellular region"/>
    <property type="evidence" value="ECO:0007669"/>
    <property type="project" value="UniProtKB-SubCell"/>
</dbReference>
<dbReference type="InterPro" id="IPR013783">
    <property type="entry name" value="Ig-like_fold"/>
</dbReference>
<dbReference type="InterPro" id="IPR055372">
    <property type="entry name" value="CBM96"/>
</dbReference>
<dbReference type="AlphaFoldDB" id="A0A5B8U995"/>
<dbReference type="PROSITE" id="PS50093">
    <property type="entry name" value="PKD"/>
    <property type="match status" value="2"/>
</dbReference>
<dbReference type="PANTHER" id="PTHR32208">
    <property type="entry name" value="SECRETED PROTEIN-RELATED"/>
    <property type="match status" value="1"/>
</dbReference>
<accession>A0A5B8U995</accession>
<feature type="chain" id="PRO_5022784551" evidence="5">
    <location>
        <begin position="26"/>
        <end position="1106"/>
    </location>
</feature>
<dbReference type="Gene3D" id="2.60.40.10">
    <property type="entry name" value="Immunoglobulins"/>
    <property type="match status" value="3"/>
</dbReference>
<evidence type="ECO:0000256" key="4">
    <source>
        <dbReference type="SAM" id="MobiDB-lite"/>
    </source>
</evidence>
<evidence type="ECO:0000256" key="5">
    <source>
        <dbReference type="SAM" id="SignalP"/>
    </source>
</evidence>
<dbReference type="InterPro" id="IPR011043">
    <property type="entry name" value="Gal_Oxase/kelch_b-propeller"/>
</dbReference>
<sequence length="1106" mass="112377">MTVTSRWIGALIAGLALAVAVPALAAADPATPAQVGRWGSVLQWPLQAKHMILLQTGEVLVWASQANADPHLWDPVADPTGANMRPVPFPAGDLHCAAQVTLADGRVLVVGGQNVDTHIGIPVTAIFDPVTETWTRGRDMHFARWYPTLTVLADGRVMVSSGDQPDGTGGYVRVTTPEIYDPSTDTWTDAAQPVTQQYLYPFMYQLPGGSVFEAGTRYQTQFFTPGAAGASGTWAAGRSAPFSTDSYSESGVMYAPGKILRTGGGDPAQDHTAVIDTNVADPTKAQWRLTAPMNHARRRMNTPLLLDGTVLAVGGTTVGNNPAYAVRTSEIWDPATERWTDAAPLTDPRMYHSTALTLPDGRVVSAGGQVTAAGATEDAPTSTSLQTTAEVYGPPYLFKGPRPAIASAPARSGYGAALPITLGDATTTVVKVALLRPSGVTHAIDMDQRYVPLDFTQSGATVTATTPSSPYRAVPGWYMLVVVDAGGVPSVASWVLLGTGAAVQAPGSPAPIAPAATVAATATITALTPTVIAAGDTVDFASSWTGPPTSFAWTFGDGGTSGAAHPSHRFTAPGHYTVGLTVKNARTPQGSASNTLVVDVVAGGTGTGTGTGDPGTGTGDPGTGGSGTTTPPPAAGPAPAPAPAPAPGPELPGPAGPVAGPATATSGVRSRQTFTAVAHASVASRGAASTAVLRLGQGRGPAGISRRAFVSFDVSGLGAAPARAVLRLRATDGSTDGGSVFAVGTGWAPAGLSWTSAPSITGASLASAGATTRRRWVELDVTRAVTGDGRVSFGLASTSADTAAYATAGAGAPELVITPATVAAAPAADLDAAPRSGTGPLTVAFTDRSVGATSWAWDFQGDGTVDSTQRNPRFTYTRPGTYEVRLTARNDAGADVATLDGRIVVAAAGAAGATRRFAPVADGSISSLRPRATAGAARTLGVRQGVTGAPETLRSYLRFHVAGVRGVPASARLRLYVARASSDGGSVFPVTSRWTERGLSWSTAPGLTLPSLASAGPTAAGTWIDLDVTRGVAGDGDVSFVLSGTAAQAAAYAAREDAAHRPQLVITSARGTTARQARVRRAHLASLLAPRPSLVCPLGHDGELAL</sequence>
<keyword evidence="2" id="KW-0964">Secreted</keyword>
<dbReference type="InterPro" id="IPR035986">
    <property type="entry name" value="PKD_dom_sf"/>
</dbReference>
<evidence type="ECO:0000256" key="1">
    <source>
        <dbReference type="ARBA" id="ARBA00004613"/>
    </source>
</evidence>
<dbReference type="SUPFAM" id="SSF81296">
    <property type="entry name" value="E set domains"/>
    <property type="match status" value="1"/>
</dbReference>
<dbReference type="InterPro" id="IPR015202">
    <property type="entry name" value="GO-like_E_set"/>
</dbReference>
<dbReference type="InterPro" id="IPR022409">
    <property type="entry name" value="PKD/Chitinase_dom"/>
</dbReference>
<organism evidence="7 8">
    <name type="scientific">Baekduia soli</name>
    <dbReference type="NCBI Taxonomy" id="496014"/>
    <lineage>
        <taxon>Bacteria</taxon>
        <taxon>Bacillati</taxon>
        <taxon>Actinomycetota</taxon>
        <taxon>Thermoleophilia</taxon>
        <taxon>Solirubrobacterales</taxon>
        <taxon>Baekduiaceae</taxon>
        <taxon>Baekduia</taxon>
    </lineage>
</organism>
<dbReference type="InterPro" id="IPR014756">
    <property type="entry name" value="Ig_E-set"/>
</dbReference>
<name>A0A5B8U995_9ACTN</name>
<dbReference type="Pfam" id="PF18911">
    <property type="entry name" value="PKD_4"/>
    <property type="match status" value="2"/>
</dbReference>
<feature type="domain" description="PKD" evidence="6">
    <location>
        <begin position="521"/>
        <end position="605"/>
    </location>
</feature>
<reference evidence="7 8" key="1">
    <citation type="journal article" date="2018" name="J. Microbiol.">
        <title>Baekduia soli gen. nov., sp. nov., a novel bacterium isolated from the soil of Baekdu Mountain and proposal of a novel family name, Baekduiaceae fam. nov.</title>
        <authorList>
            <person name="An D.S."/>
            <person name="Siddiqi M.Z."/>
            <person name="Kim K.H."/>
            <person name="Yu H.S."/>
            <person name="Im W.T."/>
        </authorList>
    </citation>
    <scope>NUCLEOTIDE SEQUENCE [LARGE SCALE GENOMIC DNA]</scope>
    <source>
        <strain evidence="7 8">BR7-21</strain>
    </source>
</reference>
<dbReference type="Gene3D" id="2.130.10.80">
    <property type="entry name" value="Galactose oxidase/kelch, beta-propeller"/>
    <property type="match status" value="1"/>
</dbReference>
<dbReference type="SUPFAM" id="SSF49299">
    <property type="entry name" value="PKD domain"/>
    <property type="match status" value="2"/>
</dbReference>
<dbReference type="NCBIfam" id="NF033679">
    <property type="entry name" value="DNRLRE_dom"/>
    <property type="match status" value="2"/>
</dbReference>
<dbReference type="RefSeq" id="WP_146922098.1">
    <property type="nucleotide sequence ID" value="NZ_CP042430.1"/>
</dbReference>